<dbReference type="Pfam" id="PF09912">
    <property type="entry name" value="DUF2141"/>
    <property type="match status" value="1"/>
</dbReference>
<dbReference type="EMBL" id="JBHRSW010000047">
    <property type="protein sequence ID" value="MFC3123172.1"/>
    <property type="molecule type" value="Genomic_DNA"/>
</dbReference>
<dbReference type="InterPro" id="IPR018673">
    <property type="entry name" value="DUF2141"/>
</dbReference>
<gene>
    <name evidence="2" type="ORF">ACFOHL_16235</name>
</gene>
<feature type="chain" id="PRO_5046909575" evidence="1">
    <location>
        <begin position="24"/>
        <end position="144"/>
    </location>
</feature>
<accession>A0ABV7FWG4</accession>
<dbReference type="RefSeq" id="WP_376921287.1">
    <property type="nucleotide sequence ID" value="NZ_JBHRSW010000047.1"/>
</dbReference>
<dbReference type="Proteomes" id="UP001595478">
    <property type="component" value="Unassembled WGS sequence"/>
</dbReference>
<name>A0ABV7FWG4_9ALTE</name>
<comment type="caution">
    <text evidence="2">The sequence shown here is derived from an EMBL/GenBank/DDBJ whole genome shotgun (WGS) entry which is preliminary data.</text>
</comment>
<keyword evidence="1" id="KW-0732">Signal</keyword>
<keyword evidence="3" id="KW-1185">Reference proteome</keyword>
<evidence type="ECO:0000313" key="3">
    <source>
        <dbReference type="Proteomes" id="UP001595478"/>
    </source>
</evidence>
<reference evidence="3" key="1">
    <citation type="journal article" date="2019" name="Int. J. Syst. Evol. Microbiol.">
        <title>The Global Catalogue of Microorganisms (GCM) 10K type strain sequencing project: providing services to taxonomists for standard genome sequencing and annotation.</title>
        <authorList>
            <consortium name="The Broad Institute Genomics Platform"/>
            <consortium name="The Broad Institute Genome Sequencing Center for Infectious Disease"/>
            <person name="Wu L."/>
            <person name="Ma J."/>
        </authorList>
    </citation>
    <scope>NUCLEOTIDE SEQUENCE [LARGE SCALE GENOMIC DNA]</scope>
    <source>
        <strain evidence="3">KCTC 52473</strain>
    </source>
</reference>
<organism evidence="2 3">
    <name type="scientific">Agaribacter flavus</name>
    <dbReference type="NCBI Taxonomy" id="1902781"/>
    <lineage>
        <taxon>Bacteria</taxon>
        <taxon>Pseudomonadati</taxon>
        <taxon>Pseudomonadota</taxon>
        <taxon>Gammaproteobacteria</taxon>
        <taxon>Alteromonadales</taxon>
        <taxon>Alteromonadaceae</taxon>
        <taxon>Agaribacter</taxon>
    </lineage>
</organism>
<proteinExistence type="predicted"/>
<feature type="signal peptide" evidence="1">
    <location>
        <begin position="1"/>
        <end position="23"/>
    </location>
</feature>
<evidence type="ECO:0000313" key="2">
    <source>
        <dbReference type="EMBL" id="MFC3123172.1"/>
    </source>
</evidence>
<evidence type="ECO:0000256" key="1">
    <source>
        <dbReference type="SAM" id="SignalP"/>
    </source>
</evidence>
<protein>
    <submittedName>
        <fullName evidence="2">DUF2141 domain-containing protein</fullName>
    </submittedName>
</protein>
<sequence>MKRLISTLTLVASTAVFSTHALASTIDFHIDGIKDNKGKLYIQLFKGEEDYHNGKARAATIVTADSHSKTVTFNNIDAGEYALRFFHDENDNGQLDTNLFGLPSEGYGFSNDAKPNFGPVQYDEIKFVVDEATETTSNTTHVIY</sequence>